<comment type="caution">
    <text evidence="1">The sequence shown here is derived from an EMBL/GenBank/DDBJ whole genome shotgun (WGS) entry which is preliminary data.</text>
</comment>
<dbReference type="EMBL" id="JAUKTV010000003">
    <property type="protein sequence ID" value="KAK0742316.1"/>
    <property type="molecule type" value="Genomic_DNA"/>
</dbReference>
<name>A0AA40EN23_9PEZI</name>
<evidence type="ECO:0000313" key="1">
    <source>
        <dbReference type="EMBL" id="KAK0742316.1"/>
    </source>
</evidence>
<sequence length="255" mass="28320">MFASFVRLVYGFYEPTERREENADDDSSVLILETGIACENAKTNIDCCEPQLKIYQYAARDSAAVILNRYSPITSPTSFRSKLVGRPSHALAPPYGYTLAEICNLSAQSYPVHVSTWNLGSRLLESFKLRHELFEVNVFRRAWAQRWSIDWIASCLLAVAHNGYLAEFSGEISDANRPSGWKLLPLPRGTAPALRPSAFQSTSAVQGLDDHKAEAQFKAVALACLETDAKRKVELGLWGKREIAPLGDALNLRAV</sequence>
<gene>
    <name evidence="1" type="ORF">B0T21DRAFT_346128</name>
</gene>
<evidence type="ECO:0000313" key="2">
    <source>
        <dbReference type="Proteomes" id="UP001172159"/>
    </source>
</evidence>
<dbReference type="Proteomes" id="UP001172159">
    <property type="component" value="Unassembled WGS sequence"/>
</dbReference>
<organism evidence="1 2">
    <name type="scientific">Apiosordaria backusii</name>
    <dbReference type="NCBI Taxonomy" id="314023"/>
    <lineage>
        <taxon>Eukaryota</taxon>
        <taxon>Fungi</taxon>
        <taxon>Dikarya</taxon>
        <taxon>Ascomycota</taxon>
        <taxon>Pezizomycotina</taxon>
        <taxon>Sordariomycetes</taxon>
        <taxon>Sordariomycetidae</taxon>
        <taxon>Sordariales</taxon>
        <taxon>Lasiosphaeriaceae</taxon>
        <taxon>Apiosordaria</taxon>
    </lineage>
</organism>
<accession>A0AA40EN23</accession>
<keyword evidence="2" id="KW-1185">Reference proteome</keyword>
<protein>
    <submittedName>
        <fullName evidence="1">Uncharacterized protein</fullName>
    </submittedName>
</protein>
<dbReference type="AlphaFoldDB" id="A0AA40EN23"/>
<proteinExistence type="predicted"/>
<reference evidence="1" key="1">
    <citation type="submission" date="2023-06" db="EMBL/GenBank/DDBJ databases">
        <title>Genome-scale phylogeny and comparative genomics of the fungal order Sordariales.</title>
        <authorList>
            <consortium name="Lawrence Berkeley National Laboratory"/>
            <person name="Hensen N."/>
            <person name="Bonometti L."/>
            <person name="Westerberg I."/>
            <person name="Brannstrom I.O."/>
            <person name="Guillou S."/>
            <person name="Cros-Aarteil S."/>
            <person name="Calhoun S."/>
            <person name="Haridas S."/>
            <person name="Kuo A."/>
            <person name="Mondo S."/>
            <person name="Pangilinan J."/>
            <person name="Riley R."/>
            <person name="Labutti K."/>
            <person name="Andreopoulos B."/>
            <person name="Lipzen A."/>
            <person name="Chen C."/>
            <person name="Yanf M."/>
            <person name="Daum C."/>
            <person name="Ng V."/>
            <person name="Clum A."/>
            <person name="Steindorff A."/>
            <person name="Ohm R."/>
            <person name="Martin F."/>
            <person name="Silar P."/>
            <person name="Natvig D."/>
            <person name="Lalanne C."/>
            <person name="Gautier V."/>
            <person name="Ament-Velasquez S.L."/>
            <person name="Kruys A."/>
            <person name="Hutchinson M.I."/>
            <person name="Powell A.J."/>
            <person name="Barry K."/>
            <person name="Miller A.N."/>
            <person name="Grigoriev I.V."/>
            <person name="Debuchy R."/>
            <person name="Gladieux P."/>
            <person name="Thoren M.H."/>
            <person name="Johannesson H."/>
        </authorList>
    </citation>
    <scope>NUCLEOTIDE SEQUENCE</scope>
    <source>
        <strain evidence="1">CBS 540.89</strain>
    </source>
</reference>